<accession>A0AAJ1IHG6</accession>
<dbReference type="EMBL" id="JAQQAL010000042">
    <property type="protein sequence ID" value="MDC7228249.1"/>
    <property type="molecule type" value="Genomic_DNA"/>
</dbReference>
<gene>
    <name evidence="1" type="ORF">PQJ61_15920</name>
</gene>
<evidence type="ECO:0000313" key="1">
    <source>
        <dbReference type="EMBL" id="MDC7228249.1"/>
    </source>
</evidence>
<proteinExistence type="predicted"/>
<name>A0AAJ1IHG6_9SPIO</name>
<organism evidence="1 2">
    <name type="scientific">Candidatus Thalassospirochaeta sargassi</name>
    <dbReference type="NCBI Taxonomy" id="3119039"/>
    <lineage>
        <taxon>Bacteria</taxon>
        <taxon>Pseudomonadati</taxon>
        <taxon>Spirochaetota</taxon>
        <taxon>Spirochaetia</taxon>
        <taxon>Spirochaetales</taxon>
        <taxon>Spirochaetaceae</taxon>
        <taxon>Candidatus Thalassospirochaeta</taxon>
    </lineage>
</organism>
<reference evidence="1 2" key="1">
    <citation type="submission" date="2022-12" db="EMBL/GenBank/DDBJ databases">
        <title>Metagenome assembled genome from gulf of manar.</title>
        <authorList>
            <person name="Kohli P."/>
            <person name="Pk S."/>
            <person name="Venkata Ramana C."/>
            <person name="Sasikala C."/>
        </authorList>
    </citation>
    <scope>NUCLEOTIDE SEQUENCE [LARGE SCALE GENOMIC DNA]</scope>
    <source>
        <strain evidence="1">JB008</strain>
    </source>
</reference>
<evidence type="ECO:0000313" key="2">
    <source>
        <dbReference type="Proteomes" id="UP001221217"/>
    </source>
</evidence>
<sequence length="120" mass="14033">MLRELKNASQEKTGFRRIFIGDYFDLFVWYESRGGVLIGFELSYNKGVDEHSIIWKQVSGWFHARVDSGEEHAGMMKQTPVLMSDGLFDSRPIAEKFRRMSTEISRDVADLVYEKLLQYE</sequence>
<dbReference type="AlphaFoldDB" id="A0AAJ1IHG6"/>
<dbReference type="Proteomes" id="UP001221217">
    <property type="component" value="Unassembled WGS sequence"/>
</dbReference>
<comment type="caution">
    <text evidence="1">The sequence shown here is derived from an EMBL/GenBank/DDBJ whole genome shotgun (WGS) entry which is preliminary data.</text>
</comment>
<protein>
    <submittedName>
        <fullName evidence="1">Uncharacterized protein</fullName>
    </submittedName>
</protein>